<dbReference type="eggNOG" id="COG1502">
    <property type="taxonomic scope" value="Bacteria"/>
</dbReference>
<comment type="caution">
    <text evidence="8">The sequence shown here is derived from an EMBL/GenBank/DDBJ whole genome shotgun (WGS) entry which is preliminary data.</text>
</comment>
<dbReference type="GO" id="GO:0016891">
    <property type="term" value="F:RNA endonuclease activity producing 5'-phosphomonoesters, hydrolytic mechanism"/>
    <property type="evidence" value="ECO:0007669"/>
    <property type="project" value="TreeGrafter"/>
</dbReference>
<feature type="domain" description="PLD phosphodiesterase" evidence="7">
    <location>
        <begin position="19"/>
        <end position="46"/>
    </location>
</feature>
<evidence type="ECO:0000259" key="7">
    <source>
        <dbReference type="PROSITE" id="PS50035"/>
    </source>
</evidence>
<reference evidence="8 9" key="1">
    <citation type="submission" date="2014-03" db="EMBL/GenBank/DDBJ databases">
        <title>Draft genome sequence of Deinococcus phoenicis 1P10ME.</title>
        <authorList>
            <person name="Stepanov V.G."/>
            <person name="Vaishampayan P."/>
            <person name="Venkateswaran K."/>
            <person name="Fox G.E."/>
        </authorList>
    </citation>
    <scope>NUCLEOTIDE SEQUENCE [LARGE SCALE GENOMIC DNA]</scope>
    <source>
        <strain evidence="8 9">1P10ME</strain>
    </source>
</reference>
<evidence type="ECO:0000256" key="3">
    <source>
        <dbReference type="ARBA" id="ARBA00012027"/>
    </source>
</evidence>
<dbReference type="GO" id="GO:0016042">
    <property type="term" value="P:lipid catabolic process"/>
    <property type="evidence" value="ECO:0007669"/>
    <property type="project" value="UniProtKB-KW"/>
</dbReference>
<dbReference type="EC" id="3.1.4.4" evidence="3"/>
<evidence type="ECO:0000313" key="9">
    <source>
        <dbReference type="Proteomes" id="UP000020492"/>
    </source>
</evidence>
<dbReference type="Gene3D" id="3.30.870.10">
    <property type="entry name" value="Endonuclease Chain A"/>
    <property type="match status" value="2"/>
</dbReference>
<keyword evidence="5" id="KW-0442">Lipid degradation</keyword>
<proteinExistence type="inferred from homology"/>
<dbReference type="PANTHER" id="PTHR43856">
    <property type="entry name" value="CARDIOLIPIN HYDROLASE"/>
    <property type="match status" value="1"/>
</dbReference>
<evidence type="ECO:0000256" key="4">
    <source>
        <dbReference type="ARBA" id="ARBA00022801"/>
    </source>
</evidence>
<accession>A0A016QPE0</accession>
<dbReference type="GO" id="GO:0004630">
    <property type="term" value="F:phospholipase D activity"/>
    <property type="evidence" value="ECO:0007669"/>
    <property type="project" value="UniProtKB-EC"/>
</dbReference>
<dbReference type="InterPro" id="IPR001736">
    <property type="entry name" value="PLipase_D/transphosphatidylase"/>
</dbReference>
<dbReference type="PROSITE" id="PS50035">
    <property type="entry name" value="PLD"/>
    <property type="match status" value="1"/>
</dbReference>
<evidence type="ECO:0000313" key="8">
    <source>
        <dbReference type="EMBL" id="EYB67866.1"/>
    </source>
</evidence>
<dbReference type="SUPFAM" id="SSF56024">
    <property type="entry name" value="Phospholipase D/nuclease"/>
    <property type="match status" value="2"/>
</dbReference>
<keyword evidence="9" id="KW-1185">Reference proteome</keyword>
<evidence type="ECO:0000256" key="1">
    <source>
        <dbReference type="ARBA" id="ARBA00000798"/>
    </source>
</evidence>
<evidence type="ECO:0000256" key="6">
    <source>
        <dbReference type="ARBA" id="ARBA00023098"/>
    </source>
</evidence>
<dbReference type="AlphaFoldDB" id="A0A016QPE0"/>
<comment type="similarity">
    <text evidence="2">Belongs to the phospholipase D family.</text>
</comment>
<dbReference type="Proteomes" id="UP000020492">
    <property type="component" value="Unassembled WGS sequence"/>
</dbReference>
<dbReference type="Pfam" id="PF13091">
    <property type="entry name" value="PLDc_2"/>
    <property type="match status" value="2"/>
</dbReference>
<keyword evidence="6" id="KW-0443">Lipid metabolism</keyword>
<evidence type="ECO:0000256" key="2">
    <source>
        <dbReference type="ARBA" id="ARBA00008664"/>
    </source>
</evidence>
<dbReference type="SMART" id="SM00155">
    <property type="entry name" value="PLDc"/>
    <property type="match status" value="2"/>
</dbReference>
<dbReference type="PANTHER" id="PTHR43856:SF1">
    <property type="entry name" value="MITOCHONDRIAL CARDIOLIPIN HYDROLASE"/>
    <property type="match status" value="1"/>
</dbReference>
<keyword evidence="4" id="KW-0378">Hydrolase</keyword>
<gene>
    <name evidence="8" type="ORF">DEIPH_ctg032orf0123</name>
</gene>
<dbReference type="GO" id="GO:0006793">
    <property type="term" value="P:phosphorus metabolic process"/>
    <property type="evidence" value="ECO:0007669"/>
    <property type="project" value="UniProtKB-ARBA"/>
</dbReference>
<comment type="catalytic activity">
    <reaction evidence="1">
        <text>a 1,2-diacyl-sn-glycero-3-phosphocholine + H2O = a 1,2-diacyl-sn-glycero-3-phosphate + choline + H(+)</text>
        <dbReference type="Rhea" id="RHEA:14445"/>
        <dbReference type="ChEBI" id="CHEBI:15354"/>
        <dbReference type="ChEBI" id="CHEBI:15377"/>
        <dbReference type="ChEBI" id="CHEBI:15378"/>
        <dbReference type="ChEBI" id="CHEBI:57643"/>
        <dbReference type="ChEBI" id="CHEBI:58608"/>
        <dbReference type="EC" id="3.1.4.4"/>
    </reaction>
</comment>
<dbReference type="EMBL" id="JHAC01000032">
    <property type="protein sequence ID" value="EYB67866.1"/>
    <property type="molecule type" value="Genomic_DNA"/>
</dbReference>
<sequence>MGGVRYELGQASEEPIDFEGDIMHHKFFVVDRQIVWTGSANISDSDVGGYNANVAALLRGSALAQAYMQEFEQMYAGRFHREKKSQVRPAIPLVQGGTATVLFSPQDGAMKAVVQTLNGARQNINISVFYLTNKQIATALLEARRRKVQVRLILDATAARNEYTKHELLRSAGVQVKVENWGGKMHAKAASVDGRHLIFGSMNWTSAGDLRNDENTLILRDVPQHVRTYDAAFEAMWRSISDEWPKANPRPEGTESGYACRDGIDNDYDGQVDGKDADCRMPPAPSGRAAPQGMNCPPGFPIKGNAGSMIYHLPGGNFYAKTRPEDCFRTMQEARQAGYRGSAR</sequence>
<dbReference type="STRING" id="1476583.DEIPH_ctg032orf0123"/>
<organism evidence="8 9">
    <name type="scientific">Deinococcus phoenicis</name>
    <dbReference type="NCBI Taxonomy" id="1476583"/>
    <lineage>
        <taxon>Bacteria</taxon>
        <taxon>Thermotogati</taxon>
        <taxon>Deinococcota</taxon>
        <taxon>Deinococci</taxon>
        <taxon>Deinococcales</taxon>
        <taxon>Deinococcaceae</taxon>
        <taxon>Deinococcus</taxon>
    </lineage>
</organism>
<evidence type="ECO:0000256" key="5">
    <source>
        <dbReference type="ARBA" id="ARBA00022963"/>
    </source>
</evidence>
<dbReference type="InterPro" id="IPR025202">
    <property type="entry name" value="PLD-like_dom"/>
</dbReference>
<protein>
    <recommendedName>
        <fullName evidence="3">phospholipase D</fullName>
        <ecNumber evidence="3">3.1.4.4</ecNumber>
    </recommendedName>
</protein>
<dbReference type="InterPro" id="IPR051406">
    <property type="entry name" value="PLD_domain"/>
</dbReference>
<name>A0A016QPE0_9DEIO</name>
<dbReference type="PATRIC" id="fig|1476583.3.peg.2168"/>